<sequence>MTEQTETQEQFETLEGEKFDISIEQVTAAILADQGSITIPISALFEDFNGRSIALTQNNEDQTLTLSLSEKIDLPTVEVVDTPAE</sequence>
<dbReference type="EMBL" id="LR797198">
    <property type="protein sequence ID" value="CAB4193588.1"/>
    <property type="molecule type" value="Genomic_DNA"/>
</dbReference>
<name>A0A6J5RIR2_9CAUD</name>
<evidence type="ECO:0000313" key="1">
    <source>
        <dbReference type="EMBL" id="CAB4185813.1"/>
    </source>
</evidence>
<reference evidence="2" key="1">
    <citation type="submission" date="2020-05" db="EMBL/GenBank/DDBJ databases">
        <authorList>
            <person name="Chiriac C."/>
            <person name="Salcher M."/>
            <person name="Ghai R."/>
            <person name="Kavagutti S V."/>
        </authorList>
    </citation>
    <scope>NUCLEOTIDE SEQUENCE</scope>
</reference>
<evidence type="ECO:0000313" key="2">
    <source>
        <dbReference type="EMBL" id="CAB4193588.1"/>
    </source>
</evidence>
<dbReference type="EMBL" id="LR797076">
    <property type="protein sequence ID" value="CAB4185813.1"/>
    <property type="molecule type" value="Genomic_DNA"/>
</dbReference>
<gene>
    <name evidence="1" type="ORF">UFOVP1119_130</name>
    <name evidence="2" type="ORF">UFOVP1238_104</name>
</gene>
<accession>A0A6J5RIR2</accession>
<protein>
    <submittedName>
        <fullName evidence="2">Uncharacterized protein</fullName>
    </submittedName>
</protein>
<organism evidence="2">
    <name type="scientific">uncultured Caudovirales phage</name>
    <dbReference type="NCBI Taxonomy" id="2100421"/>
    <lineage>
        <taxon>Viruses</taxon>
        <taxon>Duplodnaviria</taxon>
        <taxon>Heunggongvirae</taxon>
        <taxon>Uroviricota</taxon>
        <taxon>Caudoviricetes</taxon>
        <taxon>Peduoviridae</taxon>
        <taxon>Maltschvirus</taxon>
        <taxon>Maltschvirus maltsch</taxon>
    </lineage>
</organism>
<proteinExistence type="predicted"/>